<name>A0ABD5LGN9_AGRRD</name>
<evidence type="ECO:0000313" key="2">
    <source>
        <dbReference type="Proteomes" id="UP001438189"/>
    </source>
</evidence>
<comment type="caution">
    <text evidence="1">The sequence shown here is derived from an EMBL/GenBank/DDBJ whole genome shotgun (WGS) entry which is preliminary data.</text>
</comment>
<dbReference type="RefSeq" id="WP_353574284.1">
    <property type="nucleotide sequence ID" value="NZ_JBETME010000004.1"/>
</dbReference>
<sequence length="456" mass="50615">MIQISGTAVIEHRDSGEIYEISSDDLQFEDVSTLERDMGPEVLWTARIDHPELGELEWSVTEYPAGAISGTPDADVNGHELQTDFHFEISFPKPDVDPDDYDVDDHLPSSITDGDAEEMREWFLANYEDPANSLPYSSGDGGYQWINGGPYTPLEALQEEFDRVYSFEAIEAVAQSITDEDGTYDWSPRDRVESSEERIFRLAERLDRHLPLAERIVYNEETGAFNIVAKPAAKPNFLRATLSQIEDALDDCLASPSNGLSEQDHEVRKLRRMLSKYADDPQRIEMDTTSVRKSILAKIGTEELPRSEEIQGLLDALRDAAQGVRGTDPDIAENRRILDSADTTRISGDSVKAIVEAAPVLEAITEGELQQQMQDDLAILAEYDGQLGGLSRSDGFGHDEVTRVVGRAARILLWIKRNAGVMAKRLGTPLLRAAGIFATICTVIDYGGKIFSFLAN</sequence>
<gene>
    <name evidence="1" type="ORF">ABVB70_11890</name>
</gene>
<organism evidence="1 2">
    <name type="scientific">Agrobacterium radiobacter</name>
    <dbReference type="NCBI Taxonomy" id="362"/>
    <lineage>
        <taxon>Bacteria</taxon>
        <taxon>Pseudomonadati</taxon>
        <taxon>Pseudomonadota</taxon>
        <taxon>Alphaproteobacteria</taxon>
        <taxon>Hyphomicrobiales</taxon>
        <taxon>Rhizobiaceae</taxon>
        <taxon>Rhizobium/Agrobacterium group</taxon>
        <taxon>Agrobacterium</taxon>
        <taxon>Agrobacterium tumefaciens complex</taxon>
    </lineage>
</organism>
<dbReference type="EMBL" id="JBETME010000004">
    <property type="protein sequence ID" value="MES4991036.1"/>
    <property type="molecule type" value="Genomic_DNA"/>
</dbReference>
<reference evidence="1 2" key="1">
    <citation type="submission" date="2024-06" db="EMBL/GenBank/DDBJ databases">
        <title>Genome sequencing of Agrobacterium spp. from tobacco in Serbia.</title>
        <authorList>
            <person name="Ilicic R.J."/>
            <person name="Studholme D.J."/>
            <person name="Jelusic A."/>
            <person name="Barac G."/>
            <person name="Bagi F."/>
            <person name="Popovic Milovanovic T."/>
        </authorList>
    </citation>
    <scope>NUCLEOTIDE SEQUENCE [LARGE SCALE GENOMIC DNA]</scope>
    <source>
        <strain evidence="1 2">DA1</strain>
    </source>
</reference>
<dbReference type="Proteomes" id="UP001438189">
    <property type="component" value="Unassembled WGS sequence"/>
</dbReference>
<evidence type="ECO:0000313" key="1">
    <source>
        <dbReference type="EMBL" id="MES4991036.1"/>
    </source>
</evidence>
<proteinExistence type="predicted"/>
<protein>
    <submittedName>
        <fullName evidence="1">Uncharacterized protein</fullName>
    </submittedName>
</protein>
<dbReference type="AlphaFoldDB" id="A0ABD5LGN9"/>
<accession>A0ABD5LGN9</accession>